<protein>
    <submittedName>
        <fullName evidence="3">Phosphatase</fullName>
    </submittedName>
</protein>
<evidence type="ECO:0000256" key="1">
    <source>
        <dbReference type="SAM" id="Phobius"/>
    </source>
</evidence>
<dbReference type="EMBL" id="BOQE01000001">
    <property type="protein sequence ID" value="GIM46765.1"/>
    <property type="molecule type" value="Genomic_DNA"/>
</dbReference>
<feature type="transmembrane region" description="Helical" evidence="1">
    <location>
        <begin position="239"/>
        <end position="257"/>
    </location>
</feature>
<proteinExistence type="predicted"/>
<gene>
    <name evidence="3" type="ORF">DNHGIG_23140</name>
</gene>
<accession>A0AAV4LG09</accession>
<dbReference type="InterPro" id="IPR036938">
    <property type="entry name" value="PAP2/HPO_sf"/>
</dbReference>
<dbReference type="RefSeq" id="WP_282199820.1">
    <property type="nucleotide sequence ID" value="NZ_BOQE01000001.1"/>
</dbReference>
<evidence type="ECO:0000313" key="3">
    <source>
        <dbReference type="EMBL" id="GIM46765.1"/>
    </source>
</evidence>
<feature type="transmembrane region" description="Helical" evidence="1">
    <location>
        <begin position="102"/>
        <end position="125"/>
    </location>
</feature>
<dbReference type="Pfam" id="PF01569">
    <property type="entry name" value="PAP2"/>
    <property type="match status" value="1"/>
</dbReference>
<feature type="transmembrane region" description="Helical" evidence="1">
    <location>
        <begin position="181"/>
        <end position="202"/>
    </location>
</feature>
<dbReference type="PANTHER" id="PTHR31310">
    <property type="match status" value="1"/>
</dbReference>
<name>A0AAV4LG09_9BACL</name>
<dbReference type="InterPro" id="IPR052185">
    <property type="entry name" value="IPC_Synthase-Related"/>
</dbReference>
<keyword evidence="4" id="KW-1185">Reference proteome</keyword>
<dbReference type="PANTHER" id="PTHR31310:SF7">
    <property type="entry name" value="PA-PHOSPHATASE RELATED-FAMILY PROTEIN DDB_G0268928"/>
    <property type="match status" value="1"/>
</dbReference>
<dbReference type="AlphaFoldDB" id="A0AAV4LG09"/>
<dbReference type="Proteomes" id="UP001057291">
    <property type="component" value="Unassembled WGS sequence"/>
</dbReference>
<feature type="transmembrane region" description="Helical" evidence="1">
    <location>
        <begin position="137"/>
        <end position="161"/>
    </location>
</feature>
<reference evidence="3" key="1">
    <citation type="journal article" date="2023" name="Int. J. Syst. Evol. Microbiol.">
        <title>Collibacillus ludicampi gen. nov., sp. nov., a new soil bacterium of the family Alicyclobacillaceae.</title>
        <authorList>
            <person name="Jojima T."/>
            <person name="Ioku Y."/>
            <person name="Fukuta Y."/>
            <person name="Shirasaka N."/>
            <person name="Matsumura Y."/>
            <person name="Mori M."/>
        </authorList>
    </citation>
    <scope>NUCLEOTIDE SEQUENCE</scope>
    <source>
        <strain evidence="3">TP075</strain>
    </source>
</reference>
<evidence type="ECO:0000259" key="2">
    <source>
        <dbReference type="Pfam" id="PF01569"/>
    </source>
</evidence>
<organism evidence="3 4">
    <name type="scientific">Collibacillus ludicampi</name>
    <dbReference type="NCBI Taxonomy" id="2771369"/>
    <lineage>
        <taxon>Bacteria</taxon>
        <taxon>Bacillati</taxon>
        <taxon>Bacillota</taxon>
        <taxon>Bacilli</taxon>
        <taxon>Bacillales</taxon>
        <taxon>Alicyclobacillaceae</taxon>
        <taxon>Collibacillus</taxon>
    </lineage>
</organism>
<feature type="transmembrane region" description="Helical" evidence="1">
    <location>
        <begin position="214"/>
        <end position="233"/>
    </location>
</feature>
<sequence>MFSYLFSLLIRFPENLFILGFSLLDHKDDRRTIPWSQFLWIGVPVLALIDWLWNKRSYPWLFLVNDYLGHFHHVWNWNPLFRMIPWNDGSLFRLYKTHWLTVWLQFAYSQAFVLNLWVAIIRSFLIKDVRKMLQYALGGFVLQMPVIIFFYHTVLLQEVWYVKGDPDGLMRGLTGQKLLNTVANCFPSMHTSVAFAILLLALQEKGPYFKWGMVFYCASVIYSTLYLEIHWVIDVIAGMALAYVAVRLSDIILNLVWNKGPKKLMSRLNK</sequence>
<keyword evidence="1" id="KW-1133">Transmembrane helix</keyword>
<comment type="caution">
    <text evidence="3">The sequence shown here is derived from an EMBL/GenBank/DDBJ whole genome shotgun (WGS) entry which is preliminary data.</text>
</comment>
<feature type="domain" description="Phosphatidic acid phosphatase type 2/haloperoxidase" evidence="2">
    <location>
        <begin position="183"/>
        <end position="248"/>
    </location>
</feature>
<evidence type="ECO:0000313" key="4">
    <source>
        <dbReference type="Proteomes" id="UP001057291"/>
    </source>
</evidence>
<keyword evidence="1" id="KW-0812">Transmembrane</keyword>
<dbReference type="InterPro" id="IPR000326">
    <property type="entry name" value="PAP2/HPO"/>
</dbReference>
<keyword evidence="1" id="KW-0472">Membrane</keyword>
<dbReference type="SUPFAM" id="SSF48317">
    <property type="entry name" value="Acid phosphatase/Vanadium-dependent haloperoxidase"/>
    <property type="match status" value="1"/>
</dbReference>
<dbReference type="Gene3D" id="1.20.144.10">
    <property type="entry name" value="Phosphatidic acid phosphatase type 2/haloperoxidase"/>
    <property type="match status" value="1"/>
</dbReference>